<keyword evidence="2" id="KW-1185">Reference proteome</keyword>
<dbReference type="EMBL" id="NIPO01000001">
    <property type="protein sequence ID" value="PJR03997.1"/>
    <property type="molecule type" value="Genomic_DNA"/>
</dbReference>
<evidence type="ECO:0000313" key="1">
    <source>
        <dbReference type="EMBL" id="PJR03997.1"/>
    </source>
</evidence>
<organism evidence="1 2">
    <name type="scientific">Avrilella dinanensis</name>
    <dbReference type="NCBI Taxonomy" id="2008672"/>
    <lineage>
        <taxon>Bacteria</taxon>
        <taxon>Pseudomonadati</taxon>
        <taxon>Bacteroidota</taxon>
        <taxon>Flavobacteriia</taxon>
        <taxon>Flavobacteriales</taxon>
        <taxon>Flavobacteriaceae</taxon>
        <taxon>Avrilella</taxon>
    </lineage>
</organism>
<dbReference type="OrthoDB" id="99480at2"/>
<accession>A0A2M9R562</accession>
<protein>
    <recommendedName>
        <fullName evidence="3">Ferredoxin</fullName>
    </recommendedName>
</protein>
<dbReference type="AlphaFoldDB" id="A0A2M9R562"/>
<name>A0A2M9R562_9FLAO</name>
<evidence type="ECO:0008006" key="3">
    <source>
        <dbReference type="Google" id="ProtNLM"/>
    </source>
</evidence>
<dbReference type="Proteomes" id="UP000231960">
    <property type="component" value="Unassembled WGS sequence"/>
</dbReference>
<dbReference type="RefSeq" id="WP_100677563.1">
    <property type="nucleotide sequence ID" value="NZ_NIPO01000001.1"/>
</dbReference>
<evidence type="ECO:0000313" key="2">
    <source>
        <dbReference type="Proteomes" id="UP000231960"/>
    </source>
</evidence>
<dbReference type="PROSITE" id="PS01099">
    <property type="entry name" value="COMPLEX1_24K"/>
    <property type="match status" value="1"/>
</dbReference>
<dbReference type="CDD" id="cd02980">
    <property type="entry name" value="TRX_Fd_family"/>
    <property type="match status" value="1"/>
</dbReference>
<reference evidence="1 2" key="1">
    <citation type="submission" date="2017-06" db="EMBL/GenBank/DDBJ databases">
        <title>Description of Avrilella dinanensis gen. nov. sp. nov.</title>
        <authorList>
            <person name="Leyer C."/>
            <person name="Sassi M."/>
            <person name="Minet J."/>
            <person name="Kayal S."/>
            <person name="Cattoir V."/>
        </authorList>
    </citation>
    <scope>NUCLEOTIDE SEQUENCE [LARGE SCALE GENOMIC DNA]</scope>
    <source>
        <strain evidence="1 2">UR159</strain>
    </source>
</reference>
<proteinExistence type="predicted"/>
<dbReference type="InterPro" id="IPR002023">
    <property type="entry name" value="NuoE-like"/>
</dbReference>
<sequence>MGKNKKDKEVIYFCDGKKCGRCNEEPKTLLENLLKSSDCRVSLKKMKCQGLCKKAPVFYLPSSKKYKKRVDIAKATKMAEQIIA</sequence>
<gene>
    <name evidence="1" type="ORF">CDL10_05240</name>
</gene>
<dbReference type="GO" id="GO:0016491">
    <property type="term" value="F:oxidoreductase activity"/>
    <property type="evidence" value="ECO:0007669"/>
    <property type="project" value="InterPro"/>
</dbReference>
<dbReference type="InterPro" id="IPR036249">
    <property type="entry name" value="Thioredoxin-like_sf"/>
</dbReference>
<comment type="caution">
    <text evidence="1">The sequence shown here is derived from an EMBL/GenBank/DDBJ whole genome shotgun (WGS) entry which is preliminary data.</text>
</comment>
<dbReference type="SUPFAM" id="SSF52833">
    <property type="entry name" value="Thioredoxin-like"/>
    <property type="match status" value="1"/>
</dbReference>
<dbReference type="Gene3D" id="3.40.30.10">
    <property type="entry name" value="Glutaredoxin"/>
    <property type="match status" value="1"/>
</dbReference>